<protein>
    <submittedName>
        <fullName evidence="1">Uncharacterized protein</fullName>
    </submittedName>
</protein>
<evidence type="ECO:0000313" key="2">
    <source>
        <dbReference type="Proteomes" id="UP000186817"/>
    </source>
</evidence>
<keyword evidence="2" id="KW-1185">Reference proteome</keyword>
<sequence>MAVMLPALEVAFVDRFWEWDDGKGLPAHPRWCPLSKAQQKDIHEGNTSLTLLPDNRTFQKVAEYDGGIKLFQSEGLWNVESWSYVRALVRPVGPDLVVSVHADHMPTEQSLKFECRSCISARLLVTLFIPEHESLSMRVLEMRIKNRCVDAKLVSPQQHVRLVSSASGEVMNYPEMGFVWGPRVAAGLKPRMRLVKKTMFSKVCLRKFFLPCNF</sequence>
<dbReference type="EMBL" id="LSRX01000940">
    <property type="protein sequence ID" value="OLP86031.1"/>
    <property type="molecule type" value="Genomic_DNA"/>
</dbReference>
<evidence type="ECO:0000313" key="1">
    <source>
        <dbReference type="EMBL" id="OLP86031.1"/>
    </source>
</evidence>
<proteinExistence type="predicted"/>
<dbReference type="AlphaFoldDB" id="A0A1Q9CSZ9"/>
<name>A0A1Q9CSZ9_SYMMI</name>
<reference evidence="1 2" key="1">
    <citation type="submission" date="2016-02" db="EMBL/GenBank/DDBJ databases">
        <title>Genome analysis of coral dinoflagellate symbionts highlights evolutionary adaptations to a symbiotic lifestyle.</title>
        <authorList>
            <person name="Aranda M."/>
            <person name="Li Y."/>
            <person name="Liew Y.J."/>
            <person name="Baumgarten S."/>
            <person name="Simakov O."/>
            <person name="Wilson M."/>
            <person name="Piel J."/>
            <person name="Ashoor H."/>
            <person name="Bougouffa S."/>
            <person name="Bajic V.B."/>
            <person name="Ryu T."/>
            <person name="Ravasi T."/>
            <person name="Bayer T."/>
            <person name="Micklem G."/>
            <person name="Kim H."/>
            <person name="Bhak J."/>
            <person name="Lajeunesse T.C."/>
            <person name="Voolstra C.R."/>
        </authorList>
    </citation>
    <scope>NUCLEOTIDE SEQUENCE [LARGE SCALE GENOMIC DNA]</scope>
    <source>
        <strain evidence="1 2">CCMP2467</strain>
    </source>
</reference>
<comment type="caution">
    <text evidence="1">The sequence shown here is derived from an EMBL/GenBank/DDBJ whole genome shotgun (WGS) entry which is preliminary data.</text>
</comment>
<dbReference type="Proteomes" id="UP000186817">
    <property type="component" value="Unassembled WGS sequence"/>
</dbReference>
<dbReference type="OrthoDB" id="415576at2759"/>
<gene>
    <name evidence="1" type="ORF">AK812_SmicGene32932</name>
</gene>
<accession>A0A1Q9CSZ9</accession>
<organism evidence="1 2">
    <name type="scientific">Symbiodinium microadriaticum</name>
    <name type="common">Dinoflagellate</name>
    <name type="synonym">Zooxanthella microadriatica</name>
    <dbReference type="NCBI Taxonomy" id="2951"/>
    <lineage>
        <taxon>Eukaryota</taxon>
        <taxon>Sar</taxon>
        <taxon>Alveolata</taxon>
        <taxon>Dinophyceae</taxon>
        <taxon>Suessiales</taxon>
        <taxon>Symbiodiniaceae</taxon>
        <taxon>Symbiodinium</taxon>
    </lineage>
</organism>